<organism evidence="2 3">
    <name type="scientific">Hydrogenophaga taeniospiralis CCUG 15921</name>
    <dbReference type="NCBI Taxonomy" id="1281780"/>
    <lineage>
        <taxon>Bacteria</taxon>
        <taxon>Pseudomonadati</taxon>
        <taxon>Pseudomonadota</taxon>
        <taxon>Betaproteobacteria</taxon>
        <taxon>Burkholderiales</taxon>
        <taxon>Comamonadaceae</taxon>
        <taxon>Hydrogenophaga</taxon>
    </lineage>
</organism>
<evidence type="ECO:0000313" key="2">
    <source>
        <dbReference type="EMBL" id="MDG5974464.1"/>
    </source>
</evidence>
<dbReference type="InterPro" id="IPR029044">
    <property type="entry name" value="Nucleotide-diphossugar_trans"/>
</dbReference>
<dbReference type="Proteomes" id="UP001152876">
    <property type="component" value="Unassembled WGS sequence"/>
</dbReference>
<dbReference type="PANTHER" id="PTHR43179:SF7">
    <property type="entry name" value="RHAMNOSYLTRANSFERASE WBBL"/>
    <property type="match status" value="1"/>
</dbReference>
<evidence type="ECO:0000259" key="1">
    <source>
        <dbReference type="Pfam" id="PF00535"/>
    </source>
</evidence>
<feature type="domain" description="Glycosyltransferase 2-like" evidence="1">
    <location>
        <begin position="11"/>
        <end position="162"/>
    </location>
</feature>
<keyword evidence="3" id="KW-1185">Reference proteome</keyword>
<dbReference type="EMBL" id="AOGK01000003">
    <property type="protein sequence ID" value="MDG5974464.1"/>
    <property type="molecule type" value="Genomic_DNA"/>
</dbReference>
<dbReference type="CDD" id="cd04186">
    <property type="entry name" value="GT_2_like_c"/>
    <property type="match status" value="1"/>
</dbReference>
<proteinExistence type="predicted"/>
<gene>
    <name evidence="2" type="ORF">H010_04327</name>
</gene>
<reference evidence="2" key="1">
    <citation type="submission" date="2013-01" db="EMBL/GenBank/DDBJ databases">
        <title>Genome draft of Hydrogenophaga taeniospiralis 2K1.</title>
        <authorList>
            <person name="Gomila M."/>
            <person name="Lalucat J."/>
        </authorList>
    </citation>
    <scope>NUCLEOTIDE SEQUENCE</scope>
    <source>
        <strain evidence="2">CCUG 15921</strain>
    </source>
</reference>
<sequence>MVAALLNQVTVVVVTHESAHCLRGLDGLLSQCPHVIVSDNGSADGTPEQAQQLWPHARVLRHGRNLGFGTANNCALAEVRTGFAFLLNPDCQVTVEGLGALISAANELSDAAILAPQLVSVTGKPEINYRWPKTLWTSTGPRASGPVCVGFVCGAAMLFRMARFESVGFFDEQFFLYYEDDDLCLRLFNAHLPMVVLPQVLAVHFSRGSVKGAAPWRSEYVRGYHHAQSKLIFAVKHQSLAAALRLRRFLLLTTTLAMPLRLIAFSPKLLARMWGRWMGLMEWKRHD</sequence>
<dbReference type="PANTHER" id="PTHR43179">
    <property type="entry name" value="RHAMNOSYLTRANSFERASE WBBL"/>
    <property type="match status" value="1"/>
</dbReference>
<dbReference type="AlphaFoldDB" id="A0A9X4S8X9"/>
<name>A0A9X4S8X9_9BURK</name>
<dbReference type="OrthoDB" id="9816564at2"/>
<dbReference type="Pfam" id="PF00535">
    <property type="entry name" value="Glycos_transf_2"/>
    <property type="match status" value="1"/>
</dbReference>
<dbReference type="InterPro" id="IPR001173">
    <property type="entry name" value="Glyco_trans_2-like"/>
</dbReference>
<dbReference type="RefSeq" id="WP_068173229.1">
    <property type="nucleotide sequence ID" value="NZ_AOGK01000003.1"/>
</dbReference>
<protein>
    <submittedName>
        <fullName evidence="2">Glycosyl transferase family protein</fullName>
    </submittedName>
</protein>
<comment type="caution">
    <text evidence="2">The sequence shown here is derived from an EMBL/GenBank/DDBJ whole genome shotgun (WGS) entry which is preliminary data.</text>
</comment>
<accession>A0A9X4S8X9</accession>
<keyword evidence="2" id="KW-0808">Transferase</keyword>
<dbReference type="Gene3D" id="3.90.550.10">
    <property type="entry name" value="Spore Coat Polysaccharide Biosynthesis Protein SpsA, Chain A"/>
    <property type="match status" value="1"/>
</dbReference>
<dbReference type="GO" id="GO:0016740">
    <property type="term" value="F:transferase activity"/>
    <property type="evidence" value="ECO:0007669"/>
    <property type="project" value="UniProtKB-KW"/>
</dbReference>
<evidence type="ECO:0000313" key="3">
    <source>
        <dbReference type="Proteomes" id="UP001152876"/>
    </source>
</evidence>
<dbReference type="SUPFAM" id="SSF53448">
    <property type="entry name" value="Nucleotide-diphospho-sugar transferases"/>
    <property type="match status" value="1"/>
</dbReference>